<evidence type="ECO:0000313" key="5">
    <source>
        <dbReference type="Proteomes" id="UP000815325"/>
    </source>
</evidence>
<dbReference type="PANTHER" id="PTHR31600">
    <property type="entry name" value="TINY MACROCYSTS PROTEIN B-RELATED"/>
    <property type="match status" value="1"/>
</dbReference>
<reference evidence="4" key="1">
    <citation type="submission" date="2017-08" db="EMBL/GenBank/DDBJ databases">
        <authorList>
            <person name="Polle J.E."/>
            <person name="Barry K."/>
            <person name="Cushman J."/>
            <person name="Schmutz J."/>
            <person name="Tran D."/>
            <person name="Hathwaick L.T."/>
            <person name="Yim W.C."/>
            <person name="Jenkins J."/>
            <person name="Mckie-Krisberg Z.M."/>
            <person name="Prochnik S."/>
            <person name="Lindquist E."/>
            <person name="Dockter R.B."/>
            <person name="Adam C."/>
            <person name="Molina H."/>
            <person name="Bunkerborg J."/>
            <person name="Jin E."/>
            <person name="Buchheim M."/>
            <person name="Magnuson J."/>
        </authorList>
    </citation>
    <scope>NUCLEOTIDE SEQUENCE</scope>
    <source>
        <strain evidence="4">CCAP 19/18</strain>
    </source>
</reference>
<dbReference type="Gene3D" id="3.30.450.20">
    <property type="entry name" value="PAS domain"/>
    <property type="match status" value="1"/>
</dbReference>
<feature type="domain" description="PAS" evidence="3">
    <location>
        <begin position="136"/>
        <end position="206"/>
    </location>
</feature>
<proteinExistence type="predicted"/>
<dbReference type="SMART" id="SM00091">
    <property type="entry name" value="PAS"/>
    <property type="match status" value="3"/>
</dbReference>
<dbReference type="CDD" id="cd00130">
    <property type="entry name" value="PAS"/>
    <property type="match status" value="1"/>
</dbReference>
<organism evidence="4 5">
    <name type="scientific">Dunaliella salina</name>
    <name type="common">Green alga</name>
    <name type="synonym">Protococcus salinus</name>
    <dbReference type="NCBI Taxonomy" id="3046"/>
    <lineage>
        <taxon>Eukaryota</taxon>
        <taxon>Viridiplantae</taxon>
        <taxon>Chlorophyta</taxon>
        <taxon>core chlorophytes</taxon>
        <taxon>Chlorophyceae</taxon>
        <taxon>CS clade</taxon>
        <taxon>Chlamydomonadales</taxon>
        <taxon>Dunaliellaceae</taxon>
        <taxon>Dunaliella</taxon>
    </lineage>
</organism>
<dbReference type="InterPro" id="IPR052994">
    <property type="entry name" value="Tiny_macrocysts_regulators"/>
</dbReference>
<gene>
    <name evidence="4" type="ORF">DUNSADRAFT_16104</name>
</gene>
<dbReference type="NCBIfam" id="TIGR00229">
    <property type="entry name" value="sensory_box"/>
    <property type="match status" value="1"/>
</dbReference>
<evidence type="ECO:0000256" key="1">
    <source>
        <dbReference type="ARBA" id="ARBA00022543"/>
    </source>
</evidence>
<evidence type="ECO:0000256" key="2">
    <source>
        <dbReference type="ARBA" id="ARBA00022606"/>
    </source>
</evidence>
<name>A0ABQ7G487_DUNSA</name>
<keyword evidence="5" id="KW-1185">Reference proteome</keyword>
<protein>
    <recommendedName>
        <fullName evidence="3">PAS domain-containing protein</fullName>
    </recommendedName>
</protein>
<comment type="caution">
    <text evidence="4">The sequence shown here is derived from an EMBL/GenBank/DDBJ whole genome shotgun (WGS) entry which is preliminary data.</text>
</comment>
<evidence type="ECO:0000259" key="3">
    <source>
        <dbReference type="PROSITE" id="PS50112"/>
    </source>
</evidence>
<keyword evidence="1" id="KW-0157">Chromophore</keyword>
<dbReference type="Pfam" id="PF25474">
    <property type="entry name" value="TPR_TmcB"/>
    <property type="match status" value="1"/>
</dbReference>
<dbReference type="PROSITE" id="PS50112">
    <property type="entry name" value="PAS"/>
    <property type="match status" value="1"/>
</dbReference>
<dbReference type="Pfam" id="PF13426">
    <property type="entry name" value="PAS_9"/>
    <property type="match status" value="1"/>
</dbReference>
<dbReference type="EMBL" id="MU070164">
    <property type="protein sequence ID" value="KAF5829405.1"/>
    <property type="molecule type" value="Genomic_DNA"/>
</dbReference>
<evidence type="ECO:0000313" key="4">
    <source>
        <dbReference type="EMBL" id="KAF5829405.1"/>
    </source>
</evidence>
<dbReference type="InterPro" id="IPR035965">
    <property type="entry name" value="PAS-like_dom_sf"/>
</dbReference>
<dbReference type="PANTHER" id="PTHR31600:SF2">
    <property type="entry name" value="GAMETE ENRICHED GENE 10 PROTEIN-RELATED"/>
    <property type="match status" value="1"/>
</dbReference>
<dbReference type="Proteomes" id="UP000815325">
    <property type="component" value="Unassembled WGS sequence"/>
</dbReference>
<accession>A0ABQ7G487</accession>
<keyword evidence="1" id="KW-0675">Receptor</keyword>
<dbReference type="InterPro" id="IPR000014">
    <property type="entry name" value="PAS"/>
</dbReference>
<keyword evidence="2" id="KW-0716">Sensory transduction</keyword>
<sequence length="470" mass="52480">MCPMPCCFTCIPGMNSCVHCSSLQAVFRRLVAQRCCTGTPTTSICVHSSALGTVSAPSLSSVCPTAAEQLPQQRTPACMAGPFVMYPNNEHLYRMYARFLEHVKSDPWSAQKFTETAEKLEEEQDQTGANLIAQDDAASLLENVNEKIHAVLVINAEGIMLVANKQLQKLFGYKKTEIEGKNINMMMPQPFSQRHNGYLRNYVSTGKKRIIDSIREVVALHKNKNVFPIQLAVTKVSGVGNDSVFMGVLRPYTVEAGVIRVWCTPSGGVISVDERFFDSFGKTYSEVAGRPFSSLVRDQDVIMKLLERAQAASVEDFIQGKIREPEMYMLHAYLDPIKVELQVELGGTDTQRLLAFNIRLLETQGMLQVVNNDGRVLYMNEDMRKFLGVKDIAGIKHANLANQMPLPFNFLHNRWMKEPNAKVPKQSCRASATVVMLNSQGKSTPVKPKITSREVCVWSVCVCVCYVKCF</sequence>
<dbReference type="InterPro" id="IPR057352">
    <property type="entry name" value="TPR_TmcB/C"/>
</dbReference>
<keyword evidence="1" id="KW-0600">Photoreceptor protein</keyword>
<dbReference type="SUPFAM" id="SSF55785">
    <property type="entry name" value="PYP-like sensor domain (PAS domain)"/>
    <property type="match status" value="1"/>
</dbReference>